<feature type="region of interest" description="Disordered" evidence="1">
    <location>
        <begin position="287"/>
        <end position="350"/>
    </location>
</feature>
<dbReference type="InterPro" id="IPR000477">
    <property type="entry name" value="RT_dom"/>
</dbReference>
<dbReference type="OrthoDB" id="6782675at2759"/>
<organism evidence="3 4">
    <name type="scientific">Adineta ricciae</name>
    <name type="common">Rotifer</name>
    <dbReference type="NCBI Taxonomy" id="249248"/>
    <lineage>
        <taxon>Eukaryota</taxon>
        <taxon>Metazoa</taxon>
        <taxon>Spiralia</taxon>
        <taxon>Gnathifera</taxon>
        <taxon>Rotifera</taxon>
        <taxon>Eurotatoria</taxon>
        <taxon>Bdelloidea</taxon>
        <taxon>Adinetida</taxon>
        <taxon>Adinetidae</taxon>
        <taxon>Adineta</taxon>
    </lineage>
</organism>
<dbReference type="InterPro" id="IPR058912">
    <property type="entry name" value="HTH_animal"/>
</dbReference>
<feature type="domain" description="Reverse transcriptase" evidence="2">
    <location>
        <begin position="1"/>
        <end position="116"/>
    </location>
</feature>
<evidence type="ECO:0000256" key="1">
    <source>
        <dbReference type="SAM" id="MobiDB-lite"/>
    </source>
</evidence>
<dbReference type="Proteomes" id="UP000663852">
    <property type="component" value="Unassembled WGS sequence"/>
</dbReference>
<dbReference type="PANTHER" id="PTHR21301:SF10">
    <property type="entry name" value="REVERSE TRANSCRIPTASE DOMAIN-CONTAINING PROTEIN"/>
    <property type="match status" value="1"/>
</dbReference>
<dbReference type="AlphaFoldDB" id="A0A815MBB5"/>
<reference evidence="3" key="1">
    <citation type="submission" date="2021-02" db="EMBL/GenBank/DDBJ databases">
        <authorList>
            <person name="Nowell W R."/>
        </authorList>
    </citation>
    <scope>NUCLEOTIDE SEQUENCE</scope>
</reference>
<accession>A0A815MBB5</accession>
<dbReference type="EMBL" id="CAJNOJ010000358">
    <property type="protein sequence ID" value="CAF1415815.1"/>
    <property type="molecule type" value="Genomic_DNA"/>
</dbReference>
<comment type="caution">
    <text evidence="3">The sequence shown here is derived from an EMBL/GenBank/DDBJ whole genome shotgun (WGS) entry which is preliminary data.</text>
</comment>
<evidence type="ECO:0000313" key="3">
    <source>
        <dbReference type="EMBL" id="CAF1415815.1"/>
    </source>
</evidence>
<evidence type="ECO:0000313" key="4">
    <source>
        <dbReference type="Proteomes" id="UP000663852"/>
    </source>
</evidence>
<dbReference type="CDD" id="cd00304">
    <property type="entry name" value="RT_like"/>
    <property type="match status" value="1"/>
</dbReference>
<feature type="compositionally biased region" description="Low complexity" evidence="1">
    <location>
        <begin position="312"/>
        <end position="321"/>
    </location>
</feature>
<gene>
    <name evidence="3" type="ORF">EDS130_LOCUS37083</name>
</gene>
<name>A0A815MBB5_ADIRI</name>
<protein>
    <recommendedName>
        <fullName evidence="2">Reverse transcriptase domain-containing protein</fullName>
    </recommendedName>
</protein>
<evidence type="ECO:0000259" key="2">
    <source>
        <dbReference type="PROSITE" id="PS50878"/>
    </source>
</evidence>
<feature type="compositionally biased region" description="Polar residues" evidence="1">
    <location>
        <begin position="294"/>
        <end position="303"/>
    </location>
</feature>
<proteinExistence type="predicted"/>
<dbReference type="PANTHER" id="PTHR21301">
    <property type="entry name" value="REVERSE TRANSCRIPTASE"/>
    <property type="match status" value="1"/>
</dbReference>
<dbReference type="Pfam" id="PF26215">
    <property type="entry name" value="HTH_animal"/>
    <property type="match status" value="1"/>
</dbReference>
<dbReference type="PROSITE" id="PS50878">
    <property type="entry name" value="RT_POL"/>
    <property type="match status" value="1"/>
</dbReference>
<feature type="compositionally biased region" description="Polar residues" evidence="1">
    <location>
        <begin position="331"/>
        <end position="341"/>
    </location>
</feature>
<sequence>MYVQHNGVAMGAPLAPVIADIFMAHLETTLMDQLKQSGVCEWHRYVDDTFVLLEPTTNVADVLTILNNFHASIKFTYELEKDHSLPFLDVRVIRPQNSQQFETTIYRKPTFTGLMTNWHSFVPLQYKKSSIVSMVQRALAICSTYTTLAAEFQEIRRIGVANGYPISFIDTRIGIGLNRQLAKNDSNTTILPLIGCEKKRMYVEIPFIGRPTDLLKKRFSQLSSKVRPDLDIRFYTKPPPAVQTFFQTKDPIVKHMQSDVVYSISCIDCNQTYIGKTERQSIRRLREHGAPKQSFDSRPTEQASSDEDDTATPDSTSTSLRRSSRIRNKNHITPTNTSNTTNDKKREKETEIVSSLAQHTKDTGHHIDWTGFRVAWRDDNPYRLLIKESLLIQAFKPELNRTTHSVPLIVFPDGLPRDMLPDPNG</sequence>